<comment type="caution">
    <text evidence="1">The sequence shown here is derived from an EMBL/GenBank/DDBJ whole genome shotgun (WGS) entry which is preliminary data.</text>
</comment>
<dbReference type="Proteomes" id="UP000799754">
    <property type="component" value="Unassembled WGS sequence"/>
</dbReference>
<proteinExistence type="predicted"/>
<dbReference type="EMBL" id="MU006702">
    <property type="protein sequence ID" value="KAF2632749.1"/>
    <property type="molecule type" value="Genomic_DNA"/>
</dbReference>
<gene>
    <name evidence="1" type="ORF">BU25DRAFT_406059</name>
</gene>
<reference evidence="1" key="1">
    <citation type="journal article" date="2020" name="Stud. Mycol.">
        <title>101 Dothideomycetes genomes: a test case for predicting lifestyles and emergence of pathogens.</title>
        <authorList>
            <person name="Haridas S."/>
            <person name="Albert R."/>
            <person name="Binder M."/>
            <person name="Bloem J."/>
            <person name="Labutti K."/>
            <person name="Salamov A."/>
            <person name="Andreopoulos B."/>
            <person name="Baker S."/>
            <person name="Barry K."/>
            <person name="Bills G."/>
            <person name="Bluhm B."/>
            <person name="Cannon C."/>
            <person name="Castanera R."/>
            <person name="Culley D."/>
            <person name="Daum C."/>
            <person name="Ezra D."/>
            <person name="Gonzalez J."/>
            <person name="Henrissat B."/>
            <person name="Kuo A."/>
            <person name="Liang C."/>
            <person name="Lipzen A."/>
            <person name="Lutzoni F."/>
            <person name="Magnuson J."/>
            <person name="Mondo S."/>
            <person name="Nolan M."/>
            <person name="Ohm R."/>
            <person name="Pangilinan J."/>
            <person name="Park H.-J."/>
            <person name="Ramirez L."/>
            <person name="Alfaro M."/>
            <person name="Sun H."/>
            <person name="Tritt A."/>
            <person name="Yoshinaga Y."/>
            <person name="Zwiers L.-H."/>
            <person name="Turgeon B."/>
            <person name="Goodwin S."/>
            <person name="Spatafora J."/>
            <person name="Crous P."/>
            <person name="Grigoriev I."/>
        </authorList>
    </citation>
    <scope>NUCLEOTIDE SEQUENCE</scope>
    <source>
        <strain evidence="1">CBS 525.71</strain>
    </source>
</reference>
<evidence type="ECO:0000313" key="2">
    <source>
        <dbReference type="Proteomes" id="UP000799754"/>
    </source>
</evidence>
<name>A0ACB6SFD1_9PLEO</name>
<organism evidence="1 2">
    <name type="scientific">Macroventuria anomochaeta</name>
    <dbReference type="NCBI Taxonomy" id="301207"/>
    <lineage>
        <taxon>Eukaryota</taxon>
        <taxon>Fungi</taxon>
        <taxon>Dikarya</taxon>
        <taxon>Ascomycota</taxon>
        <taxon>Pezizomycotina</taxon>
        <taxon>Dothideomycetes</taxon>
        <taxon>Pleosporomycetidae</taxon>
        <taxon>Pleosporales</taxon>
        <taxon>Pleosporineae</taxon>
        <taxon>Didymellaceae</taxon>
        <taxon>Macroventuria</taxon>
    </lineage>
</organism>
<keyword evidence="2" id="KW-1185">Reference proteome</keyword>
<accession>A0ACB6SFD1</accession>
<sequence>MMQTDITPPKPFRVVIVGAGIVGLSLSHALQLAKIDHVVLEKYDRVKSVKGAALIIWPNAERIFDQFGFLPKILSTITPVTTEYRRWPDGTINGNRSTMNRFHELFGVPPVLFDRQSCVAHLYDNLPDQSTVKLNKRVERIEHTETGIRVVLTDGTVEEGDIVIGADGVHSTVRSQMWDYASKFEPNTVPESDKSVLFSEYDAMFGVSKMKGEPEDYGLAAAETNIVFGQGVTKLFFQQQGQQMWALVFKDKYNQPPKRFKATNENMEEVARRFADVALNENIKFSDLWESRTRVGLLTIEEGVLSQWHAGRIVLVGDSAHKMTADLGIGANIAIEDAVALCNILHRELKADRNRHPTKSEITSIFVEYQKERWDRAKAFTDLSGKATRMNSYDTLFGRVFATYIAPYLYEAHITKLATAWAKAPKLDYVPVQTIDENAPGWLLAKEEEKASSTPWLVYAGVSALVTGLAVSRYGFPKL</sequence>
<evidence type="ECO:0000313" key="1">
    <source>
        <dbReference type="EMBL" id="KAF2632749.1"/>
    </source>
</evidence>
<protein>
    <submittedName>
        <fullName evidence="1">FAD/NAD(P)-binding domain-containing protein</fullName>
    </submittedName>
</protein>